<gene>
    <name evidence="1" type="ORF">B296_00026195</name>
</gene>
<sequence>MLDQRELSARELLAKIRGFRPDDCKQPFSQDDRQPSIANIPWPRSPWLLELLADGESYTKGFSSQQWLCSTKGSSWPK</sequence>
<reference evidence="1 2" key="1">
    <citation type="journal article" date="2014" name="Agronomy (Basel)">
        <title>A Draft Genome Sequence for Ensete ventricosum, the Drought-Tolerant Tree Against Hunger.</title>
        <authorList>
            <person name="Harrison J."/>
            <person name="Moore K.A."/>
            <person name="Paszkiewicz K."/>
            <person name="Jones T."/>
            <person name="Grant M."/>
            <person name="Ambacheew D."/>
            <person name="Muzemil S."/>
            <person name="Studholme D.J."/>
        </authorList>
    </citation>
    <scope>NUCLEOTIDE SEQUENCE [LARGE SCALE GENOMIC DNA]</scope>
</reference>
<comment type="caution">
    <text evidence="1">The sequence shown here is derived from an EMBL/GenBank/DDBJ whole genome shotgun (WGS) entry which is preliminary data.</text>
</comment>
<name>A0A426XN94_ENSVE</name>
<organism evidence="1 2">
    <name type="scientific">Ensete ventricosum</name>
    <name type="common">Abyssinian banana</name>
    <name type="synonym">Musa ensete</name>
    <dbReference type="NCBI Taxonomy" id="4639"/>
    <lineage>
        <taxon>Eukaryota</taxon>
        <taxon>Viridiplantae</taxon>
        <taxon>Streptophyta</taxon>
        <taxon>Embryophyta</taxon>
        <taxon>Tracheophyta</taxon>
        <taxon>Spermatophyta</taxon>
        <taxon>Magnoliopsida</taxon>
        <taxon>Liliopsida</taxon>
        <taxon>Zingiberales</taxon>
        <taxon>Musaceae</taxon>
        <taxon>Ensete</taxon>
    </lineage>
</organism>
<proteinExistence type="predicted"/>
<dbReference type="Proteomes" id="UP000287651">
    <property type="component" value="Unassembled WGS sequence"/>
</dbReference>
<dbReference type="EMBL" id="AMZH03018976">
    <property type="protein sequence ID" value="RRT40956.1"/>
    <property type="molecule type" value="Genomic_DNA"/>
</dbReference>
<accession>A0A426XN94</accession>
<dbReference type="AlphaFoldDB" id="A0A426XN94"/>
<evidence type="ECO:0000313" key="2">
    <source>
        <dbReference type="Proteomes" id="UP000287651"/>
    </source>
</evidence>
<protein>
    <submittedName>
        <fullName evidence="1">Uncharacterized protein</fullName>
    </submittedName>
</protein>
<evidence type="ECO:0000313" key="1">
    <source>
        <dbReference type="EMBL" id="RRT40956.1"/>
    </source>
</evidence>